<dbReference type="Pfam" id="PF13561">
    <property type="entry name" value="adh_short_C2"/>
    <property type="match status" value="1"/>
</dbReference>
<name>A0A917AG45_9RHOB</name>
<dbReference type="PRINTS" id="PR00081">
    <property type="entry name" value="GDHRDH"/>
</dbReference>
<evidence type="ECO:0000313" key="3">
    <source>
        <dbReference type="EMBL" id="GGE51039.1"/>
    </source>
</evidence>
<evidence type="ECO:0000256" key="2">
    <source>
        <dbReference type="ARBA" id="ARBA00023002"/>
    </source>
</evidence>
<evidence type="ECO:0000256" key="1">
    <source>
        <dbReference type="ARBA" id="ARBA00006484"/>
    </source>
</evidence>
<accession>A0A917AG45</accession>
<dbReference type="SUPFAM" id="SSF51735">
    <property type="entry name" value="NAD(P)-binding Rossmann-fold domains"/>
    <property type="match status" value="1"/>
</dbReference>
<dbReference type="PANTHER" id="PTHR43477:SF1">
    <property type="entry name" value="DIHYDROANTICAPSIN 7-DEHYDROGENASE"/>
    <property type="match status" value="1"/>
</dbReference>
<sequence length="259" mass="26512">MTRLAGKVGLITAAASGMGRAGALRFAAEGAAVGVVDIDAAGVASLVAEIEAAGGRALALPGDLTDADFSRSIVADTAAAFGGLDYVWMHAGHPGPSRVEDMDEAVLELALHLNLRTIMHSTAAALPLMRERGGGSLVFTASTAGIYGSPHSPAYSMMKFGVVGWCRSLAKRVAPDQIRANVICPGGVDTPMLRAFVARPDTPQANGDKEEMVAARGGKTPLGRNARPEEISNAALFLVSDEASFISGAVLPVDGAMTA</sequence>
<dbReference type="InterPro" id="IPR051122">
    <property type="entry name" value="SDR_DHRS6-like"/>
</dbReference>
<dbReference type="Proteomes" id="UP000612855">
    <property type="component" value="Unassembled WGS sequence"/>
</dbReference>
<reference evidence="4" key="1">
    <citation type="journal article" date="2019" name="Int. J. Syst. Evol. Microbiol.">
        <title>The Global Catalogue of Microorganisms (GCM) 10K type strain sequencing project: providing services to taxonomists for standard genome sequencing and annotation.</title>
        <authorList>
            <consortium name="The Broad Institute Genomics Platform"/>
            <consortium name="The Broad Institute Genome Sequencing Center for Infectious Disease"/>
            <person name="Wu L."/>
            <person name="Ma J."/>
        </authorList>
    </citation>
    <scope>NUCLEOTIDE SEQUENCE [LARGE SCALE GENOMIC DNA]</scope>
    <source>
        <strain evidence="4">CGMCC 1.12664</strain>
    </source>
</reference>
<comment type="similarity">
    <text evidence="1">Belongs to the short-chain dehydrogenases/reductases (SDR) family.</text>
</comment>
<comment type="caution">
    <text evidence="3">The sequence shown here is derived from an EMBL/GenBank/DDBJ whole genome shotgun (WGS) entry which is preliminary data.</text>
</comment>
<dbReference type="AlphaFoldDB" id="A0A917AG45"/>
<keyword evidence="4" id="KW-1185">Reference proteome</keyword>
<evidence type="ECO:0000313" key="4">
    <source>
        <dbReference type="Proteomes" id="UP000612855"/>
    </source>
</evidence>
<organism evidence="3 4">
    <name type="scientific">Primorskyibacter flagellatus</name>
    <dbReference type="NCBI Taxonomy" id="1387277"/>
    <lineage>
        <taxon>Bacteria</taxon>
        <taxon>Pseudomonadati</taxon>
        <taxon>Pseudomonadota</taxon>
        <taxon>Alphaproteobacteria</taxon>
        <taxon>Rhodobacterales</taxon>
        <taxon>Roseobacteraceae</taxon>
        <taxon>Primorskyibacter</taxon>
    </lineage>
</organism>
<keyword evidence="2" id="KW-0560">Oxidoreductase</keyword>
<dbReference type="EMBL" id="BMFJ01000004">
    <property type="protein sequence ID" value="GGE51039.1"/>
    <property type="molecule type" value="Genomic_DNA"/>
</dbReference>
<dbReference type="InterPro" id="IPR002347">
    <property type="entry name" value="SDR_fam"/>
</dbReference>
<dbReference type="PANTHER" id="PTHR43477">
    <property type="entry name" value="DIHYDROANTICAPSIN 7-DEHYDROGENASE"/>
    <property type="match status" value="1"/>
</dbReference>
<dbReference type="InterPro" id="IPR036291">
    <property type="entry name" value="NAD(P)-bd_dom_sf"/>
</dbReference>
<proteinExistence type="inferred from homology"/>
<protein>
    <submittedName>
        <fullName evidence="3">Alcohol dehydrogenase</fullName>
    </submittedName>
</protein>
<gene>
    <name evidence="3" type="ORF">GCM10011360_42470</name>
</gene>
<dbReference type="Gene3D" id="3.40.50.720">
    <property type="entry name" value="NAD(P)-binding Rossmann-like Domain"/>
    <property type="match status" value="1"/>
</dbReference>
<dbReference type="GO" id="GO:0016491">
    <property type="term" value="F:oxidoreductase activity"/>
    <property type="evidence" value="ECO:0007669"/>
    <property type="project" value="UniProtKB-KW"/>
</dbReference>
<dbReference type="RefSeq" id="WP_188479734.1">
    <property type="nucleotide sequence ID" value="NZ_BMFJ01000004.1"/>
</dbReference>
<dbReference type="CDD" id="cd05233">
    <property type="entry name" value="SDR_c"/>
    <property type="match status" value="1"/>
</dbReference>
<dbReference type="FunFam" id="3.40.50.720:FF:000084">
    <property type="entry name" value="Short-chain dehydrogenase reductase"/>
    <property type="match status" value="1"/>
</dbReference>